<keyword evidence="1" id="KW-0812">Transmembrane</keyword>
<keyword evidence="1" id="KW-1133">Transmembrane helix</keyword>
<sequence length="449" mass="52646">MQRILLFIQILISCWEVWICYELLYSTILEKEYLRKKDKALIYANILIWGGLLAYNHSLLFFSRGILYTSIALTGLCVCAVVKRNRILIIGMVTLYYSLVALLDFFVAFSSMYYLRESGIDFKTNVYSSSTYIQAILLFAARWIMFMAVMLIKRRLSLHRRELERYAYPILAMSMVFIIIVKRYQFDLSGMSEGTQEVNGYFAGTSLIFVVSLVLLVSMGLLINDSVRKQNEILTLRDEMQNNWYQNMQDELDLERIRVHDVKQHFVVLQAYEKEKDWGQLHQYLEKIAGQFSETKMPVCTGNRIIDLVLYHKKQEAEQKNIEWKLHAVKLQNLPMEEHEIVSFMGNLLDNAIEACERMEGGKKWILIRISRQKQILNIEISNSIGQAPKEKDGELISSKENKKRHGYGSKSVRRIVERHEGEIFYRIQEGQFCVRVTFFDMDLKQETC</sequence>
<accession>A0A9X5CCY0</accession>
<feature type="transmembrane region" description="Helical" evidence="1">
    <location>
        <begin position="6"/>
        <end position="28"/>
    </location>
</feature>
<protein>
    <submittedName>
        <fullName evidence="3">Sensor histidine kinase</fullName>
    </submittedName>
</protein>
<dbReference type="EMBL" id="VIRB01000152">
    <property type="protein sequence ID" value="NDO72091.1"/>
    <property type="molecule type" value="Genomic_DNA"/>
</dbReference>
<keyword evidence="3" id="KW-0808">Transferase</keyword>
<dbReference type="Pfam" id="PF14501">
    <property type="entry name" value="HATPase_c_5"/>
    <property type="match status" value="1"/>
</dbReference>
<dbReference type="AlphaFoldDB" id="A0A9X5CCY0"/>
<feature type="transmembrane region" description="Helical" evidence="1">
    <location>
        <begin position="135"/>
        <end position="153"/>
    </location>
</feature>
<dbReference type="GO" id="GO:0042802">
    <property type="term" value="F:identical protein binding"/>
    <property type="evidence" value="ECO:0007669"/>
    <property type="project" value="TreeGrafter"/>
</dbReference>
<dbReference type="GO" id="GO:0016301">
    <property type="term" value="F:kinase activity"/>
    <property type="evidence" value="ECO:0007669"/>
    <property type="project" value="UniProtKB-KW"/>
</dbReference>
<keyword evidence="1" id="KW-0472">Membrane</keyword>
<dbReference type="InterPro" id="IPR036890">
    <property type="entry name" value="HATPase_C_sf"/>
</dbReference>
<proteinExistence type="predicted"/>
<evidence type="ECO:0000313" key="3">
    <source>
        <dbReference type="EMBL" id="NDO72091.1"/>
    </source>
</evidence>
<evidence type="ECO:0000256" key="1">
    <source>
        <dbReference type="SAM" id="Phobius"/>
    </source>
</evidence>
<feature type="transmembrane region" description="Helical" evidence="1">
    <location>
        <begin position="65"/>
        <end position="82"/>
    </location>
</feature>
<feature type="transmembrane region" description="Helical" evidence="1">
    <location>
        <begin position="40"/>
        <end position="59"/>
    </location>
</feature>
<gene>
    <name evidence="3" type="ORF">FMM80_27005</name>
</gene>
<reference evidence="3 4" key="1">
    <citation type="submission" date="2019-07" db="EMBL/GenBank/DDBJ databases">
        <title>Draft genome sequences of 15 bacterial species constituting the stable defined intestinal microbiota of the GM15 gnotobiotic mouse model.</title>
        <authorList>
            <person name="Elie C."/>
            <person name="Mathieu A."/>
            <person name="Saliou A."/>
            <person name="Darnaud M."/>
            <person name="Leulier F."/>
            <person name="Tamellini A."/>
        </authorList>
    </citation>
    <scope>NUCLEOTIDE SEQUENCE [LARGE SCALE GENOMIC DNA]</scope>
    <source>
        <strain evidence="4">ASF 502</strain>
    </source>
</reference>
<dbReference type="PANTHER" id="PTHR40448">
    <property type="entry name" value="TWO-COMPONENT SENSOR HISTIDINE KINASE"/>
    <property type="match status" value="1"/>
</dbReference>
<dbReference type="Proteomes" id="UP000474104">
    <property type="component" value="Unassembled WGS sequence"/>
</dbReference>
<organism evidence="3 4">
    <name type="scientific">Schaedlerella arabinosiphila</name>
    <dbReference type="NCBI Taxonomy" id="2044587"/>
    <lineage>
        <taxon>Bacteria</taxon>
        <taxon>Bacillati</taxon>
        <taxon>Bacillota</taxon>
        <taxon>Clostridia</taxon>
        <taxon>Lachnospirales</taxon>
        <taxon>Lachnospiraceae</taxon>
        <taxon>Schaedlerella</taxon>
    </lineage>
</organism>
<dbReference type="Gene3D" id="3.30.565.10">
    <property type="entry name" value="Histidine kinase-like ATPase, C-terminal domain"/>
    <property type="match status" value="1"/>
</dbReference>
<name>A0A9X5CCY0_9FIRM</name>
<dbReference type="OrthoDB" id="9156435at2"/>
<comment type="caution">
    <text evidence="3">The sequence shown here is derived from an EMBL/GenBank/DDBJ whole genome shotgun (WGS) entry which is preliminary data.</text>
</comment>
<evidence type="ECO:0000259" key="2">
    <source>
        <dbReference type="Pfam" id="PF14501"/>
    </source>
</evidence>
<evidence type="ECO:0000313" key="4">
    <source>
        <dbReference type="Proteomes" id="UP000474104"/>
    </source>
</evidence>
<keyword evidence="3" id="KW-0418">Kinase</keyword>
<feature type="transmembrane region" description="Helical" evidence="1">
    <location>
        <begin position="201"/>
        <end position="223"/>
    </location>
</feature>
<feature type="transmembrane region" description="Helical" evidence="1">
    <location>
        <begin position="94"/>
        <end position="115"/>
    </location>
</feature>
<feature type="transmembrane region" description="Helical" evidence="1">
    <location>
        <begin position="165"/>
        <end position="181"/>
    </location>
</feature>
<dbReference type="SUPFAM" id="SSF55874">
    <property type="entry name" value="ATPase domain of HSP90 chaperone/DNA topoisomerase II/histidine kinase"/>
    <property type="match status" value="1"/>
</dbReference>
<feature type="domain" description="Sensor histidine kinase NatK-like C-terminal" evidence="2">
    <location>
        <begin position="337"/>
        <end position="439"/>
    </location>
</feature>
<dbReference type="PANTHER" id="PTHR40448:SF1">
    <property type="entry name" value="TWO-COMPONENT SENSOR HISTIDINE KINASE"/>
    <property type="match status" value="1"/>
</dbReference>
<dbReference type="CDD" id="cd16935">
    <property type="entry name" value="HATPase_AgrC-ComD-like"/>
    <property type="match status" value="1"/>
</dbReference>
<dbReference type="InterPro" id="IPR032834">
    <property type="entry name" value="NatK-like_C"/>
</dbReference>